<comment type="caution">
    <text evidence="5">The sequence shown here is derived from an EMBL/GenBank/DDBJ whole genome shotgun (WGS) entry which is preliminary data.</text>
</comment>
<dbReference type="InterPro" id="IPR016024">
    <property type="entry name" value="ARM-type_fold"/>
</dbReference>
<evidence type="ECO:0000259" key="4">
    <source>
        <dbReference type="Pfam" id="PF19273"/>
    </source>
</evidence>
<comment type="function">
    <text evidence="2">tRNA nucleus export receptor which facilitates tRNA translocation across the nuclear pore complex. Involved in pre-tRNA splicing, probably by affecting the interaction of pre-tRNA with splicing endonuclease.</text>
</comment>
<dbReference type="GO" id="GO:0008033">
    <property type="term" value="P:tRNA processing"/>
    <property type="evidence" value="ECO:0007669"/>
    <property type="project" value="UniProtKB-KW"/>
</dbReference>
<sequence length="1253" mass="142131">MAAEELSEGGMTDIIRALELIHNPSSTNELRREALSFVESLKDSESAARNGFLLASRAEHAPVVRYFGLTLLDHVLRHLPFTNSDDSAGLRSIILQLAENVRPEEPAYFRNKIPQLWAETAKKSWGLDWMDMDATLVQFWGASLIHKELVLSVLETLSEDIFFREDTVSSLRGTELNRALVEIFTPSGIVEQINPDKNTNSVLRCGQEGWLVRICEFLDSCVQNVSSSAQARDAAVKALATLRSALSWSIYKAIVASQVVSSIFRALTCQDDQVLLGAIEALHALYGRNNMGNEESHGLVFQIFEPDYLVILQKLYEWSIVGPDEIDEPKYLVSKKLSEMVSYIAGCLEDERFLRDTIHRLNLPPFLQFMINIMQHQSLTVSIPVLHLWSKLLAIEKIGNLDFVIEQTPQFLNICTQRLIRWESLPTESDDPTVQFLVEDIDTIPERHAFVGNYRRYCSSIIETITQKRPQEALSEILGRVDGNLDNLYSGVEPFSMQNFTKSSIPLMRADAQFAVVEAVIKGFNKWIGAHGKAPQQDEQKRAELEHAVEGWASSLMQRAFDDPVLKQRVIKLAVDISSRALDNHAGFALKVLEHILMTRLPDQPEYPLYSEAIKELHGLASHELRRLAMRYADYFSTFYDLLEPKIKEITMANRVDDKLQMELTSILLIIMQRANNVDPYVRQSRLASFLEPIRVAWQDDEFRRLSSSFEGFCNMLGLERVGPYMQAKQAQKLADWSSVSLDNEGKLVQEEMTRKFQLLPLRGTKTMLAVSTDKLKKNAPAYSIACNIWQELIPQILPTLLQLVSHAHAFHNPANWEMSEDMRVVVERILTDRFWQAGISSGSRDEFYARITASKATLEGFASSVRGKIRAVRESCYSMLFSMSRLREHFYGFTELPGPLSEALFQDSPNLSSHQFSVLLNISRCLIDDCPVRFRSHFLPPMLSTLFTNIDRKITSEWEIIEQRRNGLSDGDLTDEMKSESVLRQLTYSAVIMVASLFDPQRGGTEFQQPSVTHLSQHLTLIIYEKPDPDVAETDPSALPPTPELSDSIRHFVLCSPQIFEPVMLFCTHALRMRDTRCCSIITRVIRSILQDFAPPNDSPTTVTIREFICTEVLKACITSVHESYFVDMQKDLAQLIASIWVLYGSCSHTPRTVFLSLPGLTEQKIAQTEATLHRCASPRQQRALILELLEPLRGISIAEQGKILGSREERRKARSAIQERYMTNEMETQQRQPRVDINDGPDLGGVADLFG</sequence>
<evidence type="ECO:0000259" key="3">
    <source>
        <dbReference type="Pfam" id="PF08389"/>
    </source>
</evidence>
<evidence type="ECO:0000313" key="6">
    <source>
        <dbReference type="Proteomes" id="UP001141434"/>
    </source>
</evidence>
<gene>
    <name evidence="5" type="ORF">NUU61_000775</name>
</gene>
<dbReference type="InterPro" id="IPR045065">
    <property type="entry name" value="XPO1/5"/>
</dbReference>
<dbReference type="GO" id="GO:0003723">
    <property type="term" value="F:RNA binding"/>
    <property type="evidence" value="ECO:0007669"/>
    <property type="project" value="TreeGrafter"/>
</dbReference>
<evidence type="ECO:0000256" key="1">
    <source>
        <dbReference type="ARBA" id="ARBA00022694"/>
    </source>
</evidence>
<dbReference type="SUPFAM" id="SSF48371">
    <property type="entry name" value="ARM repeat"/>
    <property type="match status" value="1"/>
</dbReference>
<dbReference type="GO" id="GO:0042565">
    <property type="term" value="C:RNA nuclear export complex"/>
    <property type="evidence" value="ECO:0007669"/>
    <property type="project" value="TreeGrafter"/>
</dbReference>
<evidence type="ECO:0000313" key="5">
    <source>
        <dbReference type="EMBL" id="KAJ5115016.1"/>
    </source>
</evidence>
<keyword evidence="1" id="KW-0819">tRNA processing</keyword>
<dbReference type="RefSeq" id="XP_056516208.1">
    <property type="nucleotide sequence ID" value="XM_056651358.1"/>
</dbReference>
<dbReference type="Gene3D" id="1.25.10.10">
    <property type="entry name" value="Leucine-rich Repeat Variant"/>
    <property type="match status" value="1"/>
</dbReference>
<dbReference type="FunFam" id="1.25.10.10:FF:000375">
    <property type="entry name" value="Predicted protein"/>
    <property type="match status" value="1"/>
</dbReference>
<dbReference type="InterPro" id="IPR011989">
    <property type="entry name" value="ARM-like"/>
</dbReference>
<reference evidence="5" key="2">
    <citation type="journal article" date="2023" name="IMA Fungus">
        <title>Comparative genomic study of the Penicillium genus elucidates a diverse pangenome and 15 lateral gene transfer events.</title>
        <authorList>
            <person name="Petersen C."/>
            <person name="Sorensen T."/>
            <person name="Nielsen M.R."/>
            <person name="Sondergaard T.E."/>
            <person name="Sorensen J.L."/>
            <person name="Fitzpatrick D.A."/>
            <person name="Frisvad J.C."/>
            <person name="Nielsen K.L."/>
        </authorList>
    </citation>
    <scope>NUCLEOTIDE SEQUENCE</scope>
    <source>
        <strain evidence="5">IBT 34128</strain>
    </source>
</reference>
<dbReference type="Pfam" id="PF08389">
    <property type="entry name" value="Xpo1"/>
    <property type="match status" value="1"/>
</dbReference>
<dbReference type="GO" id="GO:0006611">
    <property type="term" value="P:protein export from nucleus"/>
    <property type="evidence" value="ECO:0007669"/>
    <property type="project" value="InterPro"/>
</dbReference>
<dbReference type="InterPro" id="IPR013598">
    <property type="entry name" value="Exportin-1/Importin-b-like"/>
</dbReference>
<dbReference type="GO" id="GO:0006405">
    <property type="term" value="P:RNA export from nucleus"/>
    <property type="evidence" value="ECO:0007669"/>
    <property type="project" value="TreeGrafter"/>
</dbReference>
<keyword evidence="6" id="KW-1185">Reference proteome</keyword>
<feature type="domain" description="Exportin-1/Importin-beta-like" evidence="3">
    <location>
        <begin position="106"/>
        <end position="182"/>
    </location>
</feature>
<dbReference type="PANTHER" id="PTHR11223">
    <property type="entry name" value="EXPORTIN 1/5"/>
    <property type="match status" value="1"/>
</dbReference>
<dbReference type="Pfam" id="PF19273">
    <property type="entry name" value="Exportin-5"/>
    <property type="match status" value="1"/>
</dbReference>
<feature type="domain" description="Exportin-5 C-terminal" evidence="4">
    <location>
        <begin position="328"/>
        <end position="1201"/>
    </location>
</feature>
<organism evidence="5 6">
    <name type="scientific">Penicillium alfredii</name>
    <dbReference type="NCBI Taxonomy" id="1506179"/>
    <lineage>
        <taxon>Eukaryota</taxon>
        <taxon>Fungi</taxon>
        <taxon>Dikarya</taxon>
        <taxon>Ascomycota</taxon>
        <taxon>Pezizomycotina</taxon>
        <taxon>Eurotiomycetes</taxon>
        <taxon>Eurotiomycetidae</taxon>
        <taxon>Eurotiales</taxon>
        <taxon>Aspergillaceae</taxon>
        <taxon>Penicillium</taxon>
    </lineage>
</organism>
<name>A0A9W9GA85_9EURO</name>
<protein>
    <recommendedName>
        <fullName evidence="7">Importin N-terminal domain-containing protein</fullName>
    </recommendedName>
</protein>
<dbReference type="InterPro" id="IPR045478">
    <property type="entry name" value="Exportin-5_C"/>
</dbReference>
<dbReference type="GO" id="GO:0005049">
    <property type="term" value="F:nuclear export signal receptor activity"/>
    <property type="evidence" value="ECO:0007669"/>
    <property type="project" value="InterPro"/>
</dbReference>
<evidence type="ECO:0000256" key="2">
    <source>
        <dbReference type="ARBA" id="ARBA00025147"/>
    </source>
</evidence>
<dbReference type="EMBL" id="JAPMSZ010000001">
    <property type="protein sequence ID" value="KAJ5115016.1"/>
    <property type="molecule type" value="Genomic_DNA"/>
</dbReference>
<dbReference type="GeneID" id="81390526"/>
<evidence type="ECO:0008006" key="7">
    <source>
        <dbReference type="Google" id="ProtNLM"/>
    </source>
</evidence>
<reference evidence="5" key="1">
    <citation type="submission" date="2022-11" db="EMBL/GenBank/DDBJ databases">
        <authorList>
            <person name="Petersen C."/>
        </authorList>
    </citation>
    <scope>NUCLEOTIDE SEQUENCE</scope>
    <source>
        <strain evidence="5">IBT 34128</strain>
    </source>
</reference>
<dbReference type="Proteomes" id="UP001141434">
    <property type="component" value="Unassembled WGS sequence"/>
</dbReference>
<dbReference type="AlphaFoldDB" id="A0A9W9GA85"/>
<dbReference type="GO" id="GO:0005737">
    <property type="term" value="C:cytoplasm"/>
    <property type="evidence" value="ECO:0007669"/>
    <property type="project" value="TreeGrafter"/>
</dbReference>
<accession>A0A9W9GA85</accession>
<dbReference type="GO" id="GO:0005634">
    <property type="term" value="C:nucleus"/>
    <property type="evidence" value="ECO:0007669"/>
    <property type="project" value="TreeGrafter"/>
</dbReference>
<proteinExistence type="predicted"/>
<dbReference type="OrthoDB" id="2215036at2759"/>
<dbReference type="PANTHER" id="PTHR11223:SF3">
    <property type="entry name" value="EXPORTIN-5"/>
    <property type="match status" value="1"/>
</dbReference>